<feature type="region of interest" description="Disordered" evidence="1">
    <location>
        <begin position="1"/>
        <end position="24"/>
    </location>
</feature>
<accession>A0ABQ1H6H9</accession>
<gene>
    <name evidence="2" type="ORF">GCM10007416_35470</name>
</gene>
<feature type="compositionally biased region" description="Basic and acidic residues" evidence="1">
    <location>
        <begin position="1"/>
        <end position="22"/>
    </location>
</feature>
<organism evidence="2 3">
    <name type="scientific">Kroppenstedtia guangzhouensis</name>
    <dbReference type="NCBI Taxonomy" id="1274356"/>
    <lineage>
        <taxon>Bacteria</taxon>
        <taxon>Bacillati</taxon>
        <taxon>Bacillota</taxon>
        <taxon>Bacilli</taxon>
        <taxon>Bacillales</taxon>
        <taxon>Thermoactinomycetaceae</taxon>
        <taxon>Kroppenstedtia</taxon>
    </lineage>
</organism>
<evidence type="ECO:0000256" key="1">
    <source>
        <dbReference type="SAM" id="MobiDB-lite"/>
    </source>
</evidence>
<protein>
    <submittedName>
        <fullName evidence="2">Uncharacterized protein</fullName>
    </submittedName>
</protein>
<name>A0ABQ1H6H9_9BACL</name>
<proteinExistence type="predicted"/>
<evidence type="ECO:0000313" key="2">
    <source>
        <dbReference type="EMBL" id="GGA59273.1"/>
    </source>
</evidence>
<dbReference type="EMBL" id="BMEX01000044">
    <property type="protein sequence ID" value="GGA59273.1"/>
    <property type="molecule type" value="Genomic_DNA"/>
</dbReference>
<reference evidence="3" key="1">
    <citation type="journal article" date="2019" name="Int. J. Syst. Evol. Microbiol.">
        <title>The Global Catalogue of Microorganisms (GCM) 10K type strain sequencing project: providing services to taxonomists for standard genome sequencing and annotation.</title>
        <authorList>
            <consortium name="The Broad Institute Genomics Platform"/>
            <consortium name="The Broad Institute Genome Sequencing Center for Infectious Disease"/>
            <person name="Wu L."/>
            <person name="Ma J."/>
        </authorList>
    </citation>
    <scope>NUCLEOTIDE SEQUENCE [LARGE SCALE GENOMIC DNA]</scope>
    <source>
        <strain evidence="3">CGMCC 1.12404</strain>
    </source>
</reference>
<keyword evidence="3" id="KW-1185">Reference proteome</keyword>
<sequence length="76" mass="8639">MLMSKDTNRDLNMDGGDTDVRKTKSATVHVPICSSGRSYSQKHLLRRIRQAVDLSFVRPLVAQIHEKGERPRLSFS</sequence>
<comment type="caution">
    <text evidence="2">The sequence shown here is derived from an EMBL/GenBank/DDBJ whole genome shotgun (WGS) entry which is preliminary data.</text>
</comment>
<evidence type="ECO:0000313" key="3">
    <source>
        <dbReference type="Proteomes" id="UP000617979"/>
    </source>
</evidence>
<dbReference type="Proteomes" id="UP000617979">
    <property type="component" value="Unassembled WGS sequence"/>
</dbReference>